<dbReference type="InterPro" id="IPR050204">
    <property type="entry name" value="AraC_XylS_family_regulators"/>
</dbReference>
<protein>
    <submittedName>
        <fullName evidence="6">Helix-turn-helix domain-containing protein</fullName>
    </submittedName>
</protein>
<accession>A0A5J6F5M1</accession>
<dbReference type="KEGG" id="snk:CP967_04510"/>
<feature type="domain" description="HTH araC/xylS-type" evidence="5">
    <location>
        <begin position="213"/>
        <end position="314"/>
    </location>
</feature>
<keyword evidence="7" id="KW-1185">Reference proteome</keyword>
<dbReference type="PANTHER" id="PTHR46796:SF6">
    <property type="entry name" value="ARAC SUBFAMILY"/>
    <property type="match status" value="1"/>
</dbReference>
<gene>
    <name evidence="6" type="ORF">CP967_04510</name>
</gene>
<dbReference type="InterPro" id="IPR018060">
    <property type="entry name" value="HTH_AraC"/>
</dbReference>
<dbReference type="SUPFAM" id="SSF46689">
    <property type="entry name" value="Homeodomain-like"/>
    <property type="match status" value="1"/>
</dbReference>
<evidence type="ECO:0000256" key="2">
    <source>
        <dbReference type="ARBA" id="ARBA00023125"/>
    </source>
</evidence>
<keyword evidence="1" id="KW-0805">Transcription regulation</keyword>
<dbReference type="Pfam" id="PF14525">
    <property type="entry name" value="AraC_binding_2"/>
    <property type="match status" value="1"/>
</dbReference>
<proteinExistence type="predicted"/>
<evidence type="ECO:0000313" key="6">
    <source>
        <dbReference type="EMBL" id="QEU71316.1"/>
    </source>
</evidence>
<dbReference type="SMART" id="SM00342">
    <property type="entry name" value="HTH_ARAC"/>
    <property type="match status" value="1"/>
</dbReference>
<dbReference type="InterPro" id="IPR035418">
    <property type="entry name" value="AraC-bd_2"/>
</dbReference>
<dbReference type="RefSeq" id="WP_150486683.1">
    <property type="nucleotide sequence ID" value="NZ_BMUV01000007.1"/>
</dbReference>
<sequence>MSVVLSTAELSAADRGERWHEAVSQTFVPLHVNLLEEDPSPGRIVTHHLGSTRISDVRAGSQEVMRSKRLIARDGKEYLILTLQRRGSAVKEQDGRECLIEPGSFSISDSSRPFRKKIEGDFRFTSFHFPRKELRVRDEDLRALTARAFPGHDGSAALVAAYFAQMAREGAGFDEVIGRQFVATGLDLLALFINERRGRFRPQAPETAAAMVVRVKDHIAQNLSDPDLSPATIAAAHFISVRYLHKLFQLEGTTVGEWIRAERLERCRRDLLRSPALGLGVATVARRWGFVSPSHFSRVFRAAYGVAPRDWQAHGLSCERREGDSGGGVGVGGSQPARGAQEF</sequence>
<keyword evidence="2" id="KW-0238">DNA-binding</keyword>
<dbReference type="EMBL" id="CP023702">
    <property type="protein sequence ID" value="QEU71316.1"/>
    <property type="molecule type" value="Genomic_DNA"/>
</dbReference>
<dbReference type="InterPro" id="IPR020449">
    <property type="entry name" value="Tscrpt_reg_AraC-type_HTH"/>
</dbReference>
<organism evidence="6 7">
    <name type="scientific">Streptomyces nitrosporeus</name>
    <dbReference type="NCBI Taxonomy" id="28894"/>
    <lineage>
        <taxon>Bacteria</taxon>
        <taxon>Bacillati</taxon>
        <taxon>Actinomycetota</taxon>
        <taxon>Actinomycetes</taxon>
        <taxon>Kitasatosporales</taxon>
        <taxon>Streptomycetaceae</taxon>
        <taxon>Streptomyces</taxon>
    </lineage>
</organism>
<evidence type="ECO:0000313" key="7">
    <source>
        <dbReference type="Proteomes" id="UP000326178"/>
    </source>
</evidence>
<evidence type="ECO:0000256" key="3">
    <source>
        <dbReference type="ARBA" id="ARBA00023163"/>
    </source>
</evidence>
<evidence type="ECO:0000256" key="4">
    <source>
        <dbReference type="SAM" id="MobiDB-lite"/>
    </source>
</evidence>
<dbReference type="Pfam" id="PF12833">
    <property type="entry name" value="HTH_18"/>
    <property type="match status" value="1"/>
</dbReference>
<keyword evidence="3" id="KW-0804">Transcription</keyword>
<dbReference type="PRINTS" id="PR00032">
    <property type="entry name" value="HTHARAC"/>
</dbReference>
<evidence type="ECO:0000259" key="5">
    <source>
        <dbReference type="PROSITE" id="PS01124"/>
    </source>
</evidence>
<feature type="region of interest" description="Disordered" evidence="4">
    <location>
        <begin position="321"/>
        <end position="343"/>
    </location>
</feature>
<dbReference type="Proteomes" id="UP000326178">
    <property type="component" value="Chromosome"/>
</dbReference>
<name>A0A5J6F5M1_9ACTN</name>
<dbReference type="InterPro" id="IPR009057">
    <property type="entry name" value="Homeodomain-like_sf"/>
</dbReference>
<dbReference type="GO" id="GO:0003700">
    <property type="term" value="F:DNA-binding transcription factor activity"/>
    <property type="evidence" value="ECO:0007669"/>
    <property type="project" value="InterPro"/>
</dbReference>
<dbReference type="Gene3D" id="1.10.10.60">
    <property type="entry name" value="Homeodomain-like"/>
    <property type="match status" value="1"/>
</dbReference>
<dbReference type="PROSITE" id="PS01124">
    <property type="entry name" value="HTH_ARAC_FAMILY_2"/>
    <property type="match status" value="1"/>
</dbReference>
<dbReference type="OrthoDB" id="9799345at2"/>
<dbReference type="AlphaFoldDB" id="A0A5J6F5M1"/>
<reference evidence="6 7" key="1">
    <citation type="submission" date="2017-09" db="EMBL/GenBank/DDBJ databases">
        <authorList>
            <person name="Lee N."/>
            <person name="Cho B.-K."/>
        </authorList>
    </citation>
    <scope>NUCLEOTIDE SEQUENCE [LARGE SCALE GENOMIC DNA]</scope>
    <source>
        <strain evidence="6 7">ATCC 12769</strain>
    </source>
</reference>
<dbReference type="PANTHER" id="PTHR46796">
    <property type="entry name" value="HTH-TYPE TRANSCRIPTIONAL ACTIVATOR RHAS-RELATED"/>
    <property type="match status" value="1"/>
</dbReference>
<evidence type="ECO:0000256" key="1">
    <source>
        <dbReference type="ARBA" id="ARBA00023015"/>
    </source>
</evidence>
<dbReference type="GO" id="GO:0043565">
    <property type="term" value="F:sequence-specific DNA binding"/>
    <property type="evidence" value="ECO:0007669"/>
    <property type="project" value="InterPro"/>
</dbReference>